<feature type="domain" description="4Fe-4S ferredoxin-type" evidence="7">
    <location>
        <begin position="148"/>
        <end position="173"/>
    </location>
</feature>
<evidence type="ECO:0000259" key="7">
    <source>
        <dbReference type="PROSITE" id="PS51379"/>
    </source>
</evidence>
<feature type="domain" description="4Fe-4S ferredoxin-type" evidence="7">
    <location>
        <begin position="176"/>
        <end position="205"/>
    </location>
</feature>
<evidence type="ECO:0000256" key="1">
    <source>
        <dbReference type="ARBA" id="ARBA00022448"/>
    </source>
</evidence>
<dbReference type="InterPro" id="IPR050294">
    <property type="entry name" value="RnfB_subfamily"/>
</dbReference>
<dbReference type="SUPFAM" id="SSF50475">
    <property type="entry name" value="FMN-binding split barrel"/>
    <property type="match status" value="1"/>
</dbReference>
<dbReference type="InterPro" id="IPR017900">
    <property type="entry name" value="4Fe4S_Fe_S_CS"/>
</dbReference>
<accession>A0A975F1T6</accession>
<reference evidence="8" key="2">
    <citation type="journal article" date="2021" name="Microbiol. Resour. Announc.">
        <title>Complete Genome Sequences of Three Human Oral Treponema parvum Isolates.</title>
        <authorList>
            <person name="Zeng H."/>
            <person name="Watt R.M."/>
        </authorList>
    </citation>
    <scope>NUCLEOTIDE SEQUENCE</scope>
    <source>
        <strain evidence="8">ATCC 700773</strain>
    </source>
</reference>
<dbReference type="EMBL" id="CP054257">
    <property type="protein sequence ID" value="QTQ12817.1"/>
    <property type="molecule type" value="Genomic_DNA"/>
</dbReference>
<evidence type="ECO:0000256" key="2">
    <source>
        <dbReference type="ARBA" id="ARBA00022485"/>
    </source>
</evidence>
<dbReference type="InterPro" id="IPR012349">
    <property type="entry name" value="Split_barrel_FMN-bd"/>
</dbReference>
<dbReference type="PANTHER" id="PTHR42859">
    <property type="entry name" value="OXIDOREDUCTASE"/>
    <property type="match status" value="1"/>
</dbReference>
<dbReference type="Pfam" id="PF13237">
    <property type="entry name" value="Fer4_10"/>
    <property type="match status" value="1"/>
</dbReference>
<evidence type="ECO:0000313" key="8">
    <source>
        <dbReference type="EMBL" id="QTQ12817.1"/>
    </source>
</evidence>
<dbReference type="PROSITE" id="PS00198">
    <property type="entry name" value="4FE4S_FER_1"/>
    <property type="match status" value="2"/>
</dbReference>
<dbReference type="InterPro" id="IPR017896">
    <property type="entry name" value="4Fe4S_Fe-S-bd"/>
</dbReference>
<evidence type="ECO:0000256" key="5">
    <source>
        <dbReference type="ARBA" id="ARBA00023004"/>
    </source>
</evidence>
<dbReference type="PROSITE" id="PS51379">
    <property type="entry name" value="4FE4S_FER_2"/>
    <property type="match status" value="2"/>
</dbReference>
<sequence length="205" mass="23151">MDAKTCLEKLQYVGVLAFATVDENGNPQVRNISAIHYEPDALYFFTARGKDFCKELLSDGRVQILGYTRYKEMIRLSAKAVQIEQEKQTHWIDTIFSEQPYLSNVYPGSTRNIGIIFEIRNASIEYFNLGVNPIFRESYVIGSGTVEPKGFSITDYCIECGTCTQNCPQSCITEGQPFVIQQEHCLHCGSCYENCPVQAIEKLNA</sequence>
<proteinExistence type="predicted"/>
<dbReference type="GO" id="GO:0046872">
    <property type="term" value="F:metal ion binding"/>
    <property type="evidence" value="ECO:0007669"/>
    <property type="project" value="UniProtKB-KW"/>
</dbReference>
<dbReference type="Gene3D" id="2.30.110.10">
    <property type="entry name" value="Electron Transport, Fmn-binding Protein, Chain A"/>
    <property type="match status" value="1"/>
</dbReference>
<keyword evidence="3" id="KW-0479">Metal-binding</keyword>
<keyword evidence="6" id="KW-0411">Iron-sulfur</keyword>
<name>A0A975F1T6_9SPIR</name>
<keyword evidence="4" id="KW-0249">Electron transport</keyword>
<dbReference type="Gene3D" id="3.30.70.20">
    <property type="match status" value="1"/>
</dbReference>
<dbReference type="SUPFAM" id="SSF54862">
    <property type="entry name" value="4Fe-4S ferredoxins"/>
    <property type="match status" value="1"/>
</dbReference>
<keyword evidence="2" id="KW-0004">4Fe-4S</keyword>
<dbReference type="InterPro" id="IPR011576">
    <property type="entry name" value="Pyridox_Oxase_N"/>
</dbReference>
<dbReference type="AlphaFoldDB" id="A0A975F1T6"/>
<reference evidence="8" key="1">
    <citation type="submission" date="2020-05" db="EMBL/GenBank/DDBJ databases">
        <authorList>
            <person name="Zeng H."/>
            <person name="Chan Y.K."/>
            <person name="Watt R.M."/>
        </authorList>
    </citation>
    <scope>NUCLEOTIDE SEQUENCE</scope>
    <source>
        <strain evidence="8">ATCC 700773</strain>
    </source>
</reference>
<gene>
    <name evidence="8" type="ORF">HRI96_00600</name>
</gene>
<organism evidence="8 9">
    <name type="scientific">Treponema parvum</name>
    <dbReference type="NCBI Taxonomy" id="138851"/>
    <lineage>
        <taxon>Bacteria</taxon>
        <taxon>Pseudomonadati</taxon>
        <taxon>Spirochaetota</taxon>
        <taxon>Spirochaetia</taxon>
        <taxon>Spirochaetales</taxon>
        <taxon>Treponemataceae</taxon>
        <taxon>Treponema</taxon>
    </lineage>
</organism>
<dbReference type="PANTHER" id="PTHR42859:SF10">
    <property type="entry name" value="DIMETHYLSULFOXIDE REDUCTASE CHAIN B"/>
    <property type="match status" value="1"/>
</dbReference>
<protein>
    <submittedName>
        <fullName evidence="8">4Fe-4S binding protein</fullName>
    </submittedName>
</protein>
<keyword evidence="1" id="KW-0813">Transport</keyword>
<dbReference type="Pfam" id="PF01243">
    <property type="entry name" value="PNPOx_N"/>
    <property type="match status" value="1"/>
</dbReference>
<evidence type="ECO:0000256" key="3">
    <source>
        <dbReference type="ARBA" id="ARBA00022723"/>
    </source>
</evidence>
<evidence type="ECO:0000256" key="4">
    <source>
        <dbReference type="ARBA" id="ARBA00022982"/>
    </source>
</evidence>
<evidence type="ECO:0000256" key="6">
    <source>
        <dbReference type="ARBA" id="ARBA00023014"/>
    </source>
</evidence>
<dbReference type="Proteomes" id="UP000671995">
    <property type="component" value="Chromosome"/>
</dbReference>
<keyword evidence="5" id="KW-0408">Iron</keyword>
<evidence type="ECO:0000313" key="9">
    <source>
        <dbReference type="Proteomes" id="UP000671995"/>
    </source>
</evidence>
<dbReference type="GO" id="GO:0051539">
    <property type="term" value="F:4 iron, 4 sulfur cluster binding"/>
    <property type="evidence" value="ECO:0007669"/>
    <property type="project" value="UniProtKB-KW"/>
</dbReference>